<dbReference type="EMBL" id="MFGX01000064">
    <property type="protein sequence ID" value="OGF55068.1"/>
    <property type="molecule type" value="Genomic_DNA"/>
</dbReference>
<dbReference type="STRING" id="1817864.A2Z21_04575"/>
<dbReference type="Proteomes" id="UP000179157">
    <property type="component" value="Unassembled WGS sequence"/>
</dbReference>
<reference evidence="2 3" key="1">
    <citation type="journal article" date="2016" name="Nat. Commun.">
        <title>Thousands of microbial genomes shed light on interconnected biogeochemical processes in an aquifer system.</title>
        <authorList>
            <person name="Anantharaman K."/>
            <person name="Brown C.T."/>
            <person name="Hug L.A."/>
            <person name="Sharon I."/>
            <person name="Castelle C.J."/>
            <person name="Probst A.J."/>
            <person name="Thomas B.C."/>
            <person name="Singh A."/>
            <person name="Wilkins M.J."/>
            <person name="Karaoz U."/>
            <person name="Brodie E.L."/>
            <person name="Williams K.H."/>
            <person name="Hubbard S.S."/>
            <person name="Banfield J.F."/>
        </authorList>
    </citation>
    <scope>NUCLEOTIDE SEQUENCE [LARGE SCALE GENOMIC DNA]</scope>
    <source>
        <strain evidence="3">RBG_16_55_9</strain>
    </source>
</reference>
<feature type="domain" description="DUF5615" evidence="1">
    <location>
        <begin position="3"/>
        <end position="110"/>
    </location>
</feature>
<name>A0A1F5UV94_FRAXR</name>
<evidence type="ECO:0000313" key="3">
    <source>
        <dbReference type="Proteomes" id="UP000179157"/>
    </source>
</evidence>
<evidence type="ECO:0000259" key="1">
    <source>
        <dbReference type="Pfam" id="PF18480"/>
    </source>
</evidence>
<protein>
    <recommendedName>
        <fullName evidence="1">DUF5615 domain-containing protein</fullName>
    </recommendedName>
</protein>
<accession>A0A1F5UV94</accession>
<evidence type="ECO:0000313" key="2">
    <source>
        <dbReference type="EMBL" id="OGF55068.1"/>
    </source>
</evidence>
<proteinExistence type="predicted"/>
<dbReference type="Pfam" id="PF18480">
    <property type="entry name" value="DUF5615"/>
    <property type="match status" value="1"/>
</dbReference>
<organism evidence="2 3">
    <name type="scientific">Fraserbacteria sp. (strain RBG_16_55_9)</name>
    <dbReference type="NCBI Taxonomy" id="1817864"/>
    <lineage>
        <taxon>Bacteria</taxon>
        <taxon>Candidatus Fraseribacteriota</taxon>
    </lineage>
</organism>
<sequence>MAQYLADENVFTDTVRLMRNLGLNVKRVQELSLTGAKDPEIFHKAQELSAVLVTNDQDFGDIRAYPPSSHQGVVVLKMDPNPKKVEAVHQVLRELLKKEHQFERCLFIVDTHKYRKRTKP</sequence>
<gene>
    <name evidence="2" type="ORF">A2Z21_04575</name>
</gene>
<dbReference type="AlphaFoldDB" id="A0A1F5UV94"/>
<dbReference type="InterPro" id="IPR041049">
    <property type="entry name" value="DUF5615"/>
</dbReference>
<comment type="caution">
    <text evidence="2">The sequence shown here is derived from an EMBL/GenBank/DDBJ whole genome shotgun (WGS) entry which is preliminary data.</text>
</comment>